<dbReference type="AlphaFoldDB" id="A0A1M4T7Y4"/>
<reference evidence="5" key="1">
    <citation type="submission" date="2016-11" db="EMBL/GenBank/DDBJ databases">
        <authorList>
            <person name="Varghese N."/>
            <person name="Submissions S."/>
        </authorList>
    </citation>
    <scope>NUCLEOTIDE SEQUENCE [LARGE SCALE GENOMIC DNA]</scope>
    <source>
        <strain evidence="5">DSM 9756</strain>
    </source>
</reference>
<protein>
    <submittedName>
        <fullName evidence="4">NADPH-dependent FMN reductase</fullName>
    </submittedName>
</protein>
<dbReference type="InterPro" id="IPR029039">
    <property type="entry name" value="Flavoprotein-like_sf"/>
</dbReference>
<proteinExistence type="predicted"/>
<sequence>MVQLADKLQSADAIVSGSPVYFRNVTGRLKVFMNRTRWLHMKKNLLEGKLGAAIAHAALRKCGQEMTQLLIEGFLLSHGLHIVEACEPNRPI</sequence>
<keyword evidence="1" id="KW-0285">Flavoprotein</keyword>
<evidence type="ECO:0000256" key="1">
    <source>
        <dbReference type="ARBA" id="ARBA00022630"/>
    </source>
</evidence>
<evidence type="ECO:0000256" key="2">
    <source>
        <dbReference type="ARBA" id="ARBA00022643"/>
    </source>
</evidence>
<keyword evidence="5" id="KW-1185">Reference proteome</keyword>
<dbReference type="GO" id="GO:0016491">
    <property type="term" value="F:oxidoreductase activity"/>
    <property type="evidence" value="ECO:0007669"/>
    <property type="project" value="InterPro"/>
</dbReference>
<gene>
    <name evidence="4" type="ORF">SAMN02745206_00222</name>
</gene>
<dbReference type="PANTHER" id="PTHR43278:SF2">
    <property type="entry name" value="IRON-SULFUR FLAVOPROTEIN"/>
    <property type="match status" value="1"/>
</dbReference>
<dbReference type="SUPFAM" id="SSF52218">
    <property type="entry name" value="Flavoproteins"/>
    <property type="match status" value="1"/>
</dbReference>
<accession>A0A1M4T7Y4</accession>
<dbReference type="InterPro" id="IPR051796">
    <property type="entry name" value="ISF_SsuE-like"/>
</dbReference>
<dbReference type="InterPro" id="IPR005025">
    <property type="entry name" value="FMN_Rdtase-like_dom"/>
</dbReference>
<dbReference type="Gene3D" id="3.40.50.360">
    <property type="match status" value="1"/>
</dbReference>
<evidence type="ECO:0000313" key="5">
    <source>
        <dbReference type="Proteomes" id="UP000184076"/>
    </source>
</evidence>
<evidence type="ECO:0000259" key="3">
    <source>
        <dbReference type="Pfam" id="PF03358"/>
    </source>
</evidence>
<organism evidence="4 5">
    <name type="scientific">Desulfacinum infernum DSM 9756</name>
    <dbReference type="NCBI Taxonomy" id="1121391"/>
    <lineage>
        <taxon>Bacteria</taxon>
        <taxon>Pseudomonadati</taxon>
        <taxon>Thermodesulfobacteriota</taxon>
        <taxon>Syntrophobacteria</taxon>
        <taxon>Syntrophobacterales</taxon>
        <taxon>Syntrophobacteraceae</taxon>
        <taxon>Desulfacinum</taxon>
    </lineage>
</organism>
<name>A0A1M4T7Y4_9BACT</name>
<dbReference type="Pfam" id="PF03358">
    <property type="entry name" value="FMN_red"/>
    <property type="match status" value="1"/>
</dbReference>
<keyword evidence="2" id="KW-0288">FMN</keyword>
<dbReference type="EMBL" id="FQVB01000004">
    <property type="protein sequence ID" value="SHE40613.1"/>
    <property type="molecule type" value="Genomic_DNA"/>
</dbReference>
<dbReference type="Proteomes" id="UP000184076">
    <property type="component" value="Unassembled WGS sequence"/>
</dbReference>
<dbReference type="STRING" id="1121391.SAMN02745206_00222"/>
<feature type="domain" description="NADPH-dependent FMN reductase-like" evidence="3">
    <location>
        <begin position="3"/>
        <end position="83"/>
    </location>
</feature>
<evidence type="ECO:0000313" key="4">
    <source>
        <dbReference type="EMBL" id="SHE40613.1"/>
    </source>
</evidence>
<dbReference type="PANTHER" id="PTHR43278">
    <property type="entry name" value="NAD(P)H-DEPENDENT FMN-CONTAINING OXIDOREDUCTASE YWQN-RELATED"/>
    <property type="match status" value="1"/>
</dbReference>